<proteinExistence type="predicted"/>
<dbReference type="InterPro" id="IPR036259">
    <property type="entry name" value="MFS_trans_sf"/>
</dbReference>
<dbReference type="InterPro" id="IPR020846">
    <property type="entry name" value="MFS_dom"/>
</dbReference>
<evidence type="ECO:0000256" key="1">
    <source>
        <dbReference type="ARBA" id="ARBA00004141"/>
    </source>
</evidence>
<dbReference type="InterPro" id="IPR011701">
    <property type="entry name" value="MFS"/>
</dbReference>
<feature type="domain" description="Major facilitator superfamily (MFS) profile" evidence="7">
    <location>
        <begin position="463"/>
        <end position="939"/>
    </location>
</feature>
<feature type="transmembrane region" description="Helical" evidence="6">
    <location>
        <begin position="854"/>
        <end position="878"/>
    </location>
</feature>
<reference evidence="8 9" key="1">
    <citation type="submission" date="2024-06" db="EMBL/GenBank/DDBJ databases">
        <title>A chromosome-level genome assembly of beet webworm, Loxostege sticticalis.</title>
        <authorList>
            <person name="Zhang Y."/>
        </authorList>
    </citation>
    <scope>NUCLEOTIDE SEQUENCE [LARGE SCALE GENOMIC DNA]</scope>
    <source>
        <strain evidence="8">AQ026</strain>
        <tissue evidence="8">Whole body</tissue>
    </source>
</reference>
<evidence type="ECO:0000256" key="5">
    <source>
        <dbReference type="ARBA" id="ARBA00023136"/>
    </source>
</evidence>
<feature type="transmembrane region" description="Helical" evidence="6">
    <location>
        <begin position="187"/>
        <end position="207"/>
    </location>
</feature>
<gene>
    <name evidence="8" type="ORF">ABMA27_001237</name>
</gene>
<organism evidence="8 9">
    <name type="scientific">Loxostege sticticalis</name>
    <name type="common">Beet webworm moth</name>
    <dbReference type="NCBI Taxonomy" id="481309"/>
    <lineage>
        <taxon>Eukaryota</taxon>
        <taxon>Metazoa</taxon>
        <taxon>Ecdysozoa</taxon>
        <taxon>Arthropoda</taxon>
        <taxon>Hexapoda</taxon>
        <taxon>Insecta</taxon>
        <taxon>Pterygota</taxon>
        <taxon>Neoptera</taxon>
        <taxon>Endopterygota</taxon>
        <taxon>Lepidoptera</taxon>
        <taxon>Glossata</taxon>
        <taxon>Ditrysia</taxon>
        <taxon>Pyraloidea</taxon>
        <taxon>Crambidae</taxon>
        <taxon>Pyraustinae</taxon>
        <taxon>Loxostege</taxon>
    </lineage>
</organism>
<dbReference type="EMBL" id="JBEUOH010000011">
    <property type="protein sequence ID" value="KAL0881360.1"/>
    <property type="molecule type" value="Genomic_DNA"/>
</dbReference>
<keyword evidence="2" id="KW-0813">Transport</keyword>
<dbReference type="PROSITE" id="PS50850">
    <property type="entry name" value="MFS"/>
    <property type="match status" value="2"/>
</dbReference>
<dbReference type="Gene3D" id="1.20.1250.20">
    <property type="entry name" value="MFS general substrate transporter like domains"/>
    <property type="match status" value="2"/>
</dbReference>
<feature type="transmembrane region" description="Helical" evidence="6">
    <location>
        <begin position="274"/>
        <end position="297"/>
    </location>
</feature>
<evidence type="ECO:0000256" key="4">
    <source>
        <dbReference type="ARBA" id="ARBA00022989"/>
    </source>
</evidence>
<feature type="transmembrane region" description="Helical" evidence="6">
    <location>
        <begin position="799"/>
        <end position="821"/>
    </location>
</feature>
<name>A0ABR3HXS8_LOXSC</name>
<dbReference type="Pfam" id="PF07690">
    <property type="entry name" value="MFS_1"/>
    <property type="match status" value="2"/>
</dbReference>
<feature type="transmembrane region" description="Helical" evidence="6">
    <location>
        <begin position="345"/>
        <end position="367"/>
    </location>
</feature>
<comment type="caution">
    <text evidence="8">The sequence shown here is derived from an EMBL/GenBank/DDBJ whole genome shotgun (WGS) entry which is preliminary data.</text>
</comment>
<evidence type="ECO:0000259" key="7">
    <source>
        <dbReference type="PROSITE" id="PS50850"/>
    </source>
</evidence>
<feature type="transmembrane region" description="Helical" evidence="6">
    <location>
        <begin position="12"/>
        <end position="37"/>
    </location>
</feature>
<feature type="transmembrane region" description="Helical" evidence="6">
    <location>
        <begin position="828"/>
        <end position="848"/>
    </location>
</feature>
<feature type="transmembrane region" description="Helical" evidence="6">
    <location>
        <begin position="111"/>
        <end position="132"/>
    </location>
</feature>
<sequence>MFIPYHETMTIGFGLYSYLLVALTGFLIIAFGAVAYSSMFIIPTSACELETTNAQQGLLAAGPIVGLLLGAAPWGYVADTRGRRMTLVMSLTCAAVVNSVASISVNWIMLLILQFLATLLAAGQFQLSMTLLSESVPMAKRNQVVMVVTSIFILAQGLLAVIAIPIIPLPFAYELPALGIFWNSWRTLMLILTAPSIISACCLFFFCESPKYAFSKGREKEALDILRRIHRINNTFGKNKEELQIKGLQMELQQATDKPKSKKEQFAPLVRAPLLKYMIIMTLLFIFQQIGSLLVWFPTVANLFIESLGNDSPMNRTVCDVLRANFESPPEPDPDAVPCSLNNTAMLIVLGVSAMQSVLSNVVNLFLNLVGRRNMVIIIASVCGVSGIVMNLVPNTIASGVLYVVLLMGVIVLGLYTAIAVALFPTDLRVLALGLSMSGARIGTIASVQILNYLLVNNCDAGFYIFATLFGCFGAYSYNMTCLAGVVIISFACIFNSSTIVVPVSACDLQTNGAQQGMLVAGPIVGSIMGAIVWGYWADKYGRRRTLIISLLMGATMNAVASLSVDWAMLLILQFFASLMISGQFSLAMTLLSESVPMDRRNLVVLLVTSILLLSQGIMAVLAMPIIPLTFSVYLPYLGISWTSWRLLMIIFSLPSIGSTCWLCFMQESPKFVYSQGNEQEAMKILKIIYGTNNKNSYHEYPVKGLTRRRSHAERAVSSPNHIAPLFRAPLLKYTIVMTLLFVLEQIAAFKVWLPTIAHRFMQIYHSGGSNLTLCDIIASSMSEQEDTSIGTCALDTSALLIVVVVGVMLSATNTAVSLLVRRVGRRNMAIVVTAVCGTSGVLVNLVPNAAASAALFVLQLMGIVTLGLYTAMCVALFPTYLRALAVTLTMTGGRIANFVSIQLINYLLSNNCEVAFYVYGFALAFSAVILSFLPNDRRRGSIISHHEILEEEVADDSVDSF</sequence>
<feature type="transmembrane region" description="Helical" evidence="6">
    <location>
        <begin position="731"/>
        <end position="754"/>
    </location>
</feature>
<keyword evidence="9" id="KW-1185">Reference proteome</keyword>
<evidence type="ECO:0000256" key="2">
    <source>
        <dbReference type="ARBA" id="ARBA00022448"/>
    </source>
</evidence>
<feature type="transmembrane region" description="Helical" evidence="6">
    <location>
        <begin position="461"/>
        <end position="478"/>
    </location>
</feature>
<comment type="subcellular location">
    <subcellularLocation>
        <location evidence="1">Membrane</location>
        <topology evidence="1">Multi-pass membrane protein</topology>
    </subcellularLocation>
</comment>
<feature type="domain" description="Major facilitator superfamily (MFS) profile" evidence="7">
    <location>
        <begin position="18"/>
        <end position="429"/>
    </location>
</feature>
<feature type="transmembrane region" description="Helical" evidence="6">
    <location>
        <begin position="518"/>
        <end position="537"/>
    </location>
</feature>
<feature type="transmembrane region" description="Helical" evidence="6">
    <location>
        <begin position="915"/>
        <end position="934"/>
    </location>
</feature>
<dbReference type="SUPFAM" id="SSF103473">
    <property type="entry name" value="MFS general substrate transporter"/>
    <property type="match status" value="2"/>
</dbReference>
<feature type="transmembrane region" description="Helical" evidence="6">
    <location>
        <begin position="144"/>
        <end position="167"/>
    </location>
</feature>
<dbReference type="Proteomes" id="UP001549920">
    <property type="component" value="Unassembled WGS sequence"/>
</dbReference>
<evidence type="ECO:0000256" key="6">
    <source>
        <dbReference type="SAM" id="Phobius"/>
    </source>
</evidence>
<keyword evidence="4 6" id="KW-1133">Transmembrane helix</keyword>
<feature type="transmembrane region" description="Helical" evidence="6">
    <location>
        <begin position="400"/>
        <end position="424"/>
    </location>
</feature>
<dbReference type="PANTHER" id="PTHR23511">
    <property type="entry name" value="SYNAPTIC VESICLE GLYCOPROTEIN 2"/>
    <property type="match status" value="1"/>
</dbReference>
<feature type="transmembrane region" description="Helical" evidence="6">
    <location>
        <begin position="374"/>
        <end position="394"/>
    </location>
</feature>
<feature type="transmembrane region" description="Helical" evidence="6">
    <location>
        <begin position="485"/>
        <end position="506"/>
    </location>
</feature>
<evidence type="ECO:0000313" key="9">
    <source>
        <dbReference type="Proteomes" id="UP001549920"/>
    </source>
</evidence>
<protein>
    <recommendedName>
        <fullName evidence="7">Major facilitator superfamily (MFS) profile domain-containing protein</fullName>
    </recommendedName>
</protein>
<keyword evidence="3 6" id="KW-0812">Transmembrane</keyword>
<keyword evidence="5 6" id="KW-0472">Membrane</keyword>
<accession>A0ABR3HXS8</accession>
<dbReference type="PANTHER" id="PTHR23511:SF35">
    <property type="entry name" value="MAJOR FACILITATOR SUPERFAMILY (MFS) PROFILE DOMAIN-CONTAINING PROTEIN"/>
    <property type="match status" value="1"/>
</dbReference>
<feature type="transmembrane region" description="Helical" evidence="6">
    <location>
        <begin position="571"/>
        <end position="592"/>
    </location>
</feature>
<feature type="transmembrane region" description="Helical" evidence="6">
    <location>
        <begin position="546"/>
        <end position="565"/>
    </location>
</feature>
<feature type="transmembrane region" description="Helical" evidence="6">
    <location>
        <begin position="885"/>
        <end position="909"/>
    </location>
</feature>
<feature type="transmembrane region" description="Helical" evidence="6">
    <location>
        <begin position="647"/>
        <end position="665"/>
    </location>
</feature>
<feature type="transmembrane region" description="Helical" evidence="6">
    <location>
        <begin position="431"/>
        <end position="455"/>
    </location>
</feature>
<feature type="transmembrane region" description="Helical" evidence="6">
    <location>
        <begin position="604"/>
        <end position="627"/>
    </location>
</feature>
<feature type="transmembrane region" description="Helical" evidence="6">
    <location>
        <begin position="57"/>
        <end position="78"/>
    </location>
</feature>
<feature type="transmembrane region" description="Helical" evidence="6">
    <location>
        <begin position="85"/>
        <end position="105"/>
    </location>
</feature>
<evidence type="ECO:0000313" key="8">
    <source>
        <dbReference type="EMBL" id="KAL0881360.1"/>
    </source>
</evidence>
<evidence type="ECO:0000256" key="3">
    <source>
        <dbReference type="ARBA" id="ARBA00022692"/>
    </source>
</evidence>